<comment type="caution">
    <text evidence="1">The sequence shown here is derived from an EMBL/GenBank/DDBJ whole genome shotgun (WGS) entry which is preliminary data.</text>
</comment>
<gene>
    <name evidence="1" type="ORF">L1987_48794</name>
</gene>
<name>A0ACB9FSZ4_9ASTR</name>
<protein>
    <submittedName>
        <fullName evidence="1">Uncharacterized protein</fullName>
    </submittedName>
</protein>
<dbReference type="EMBL" id="CM042033">
    <property type="protein sequence ID" value="KAI3774247.1"/>
    <property type="molecule type" value="Genomic_DNA"/>
</dbReference>
<reference evidence="1 2" key="2">
    <citation type="journal article" date="2022" name="Mol. Ecol. Resour.">
        <title>The genomes of chicory, endive, great burdock and yacon provide insights into Asteraceae paleo-polyploidization history and plant inulin production.</title>
        <authorList>
            <person name="Fan W."/>
            <person name="Wang S."/>
            <person name="Wang H."/>
            <person name="Wang A."/>
            <person name="Jiang F."/>
            <person name="Liu H."/>
            <person name="Zhao H."/>
            <person name="Xu D."/>
            <person name="Zhang Y."/>
        </authorList>
    </citation>
    <scope>NUCLEOTIDE SEQUENCE [LARGE SCALE GENOMIC DNA]</scope>
    <source>
        <strain evidence="2">cv. Yunnan</strain>
        <tissue evidence="1">Leaves</tissue>
    </source>
</reference>
<evidence type="ECO:0000313" key="2">
    <source>
        <dbReference type="Proteomes" id="UP001056120"/>
    </source>
</evidence>
<keyword evidence="2" id="KW-1185">Reference proteome</keyword>
<dbReference type="Proteomes" id="UP001056120">
    <property type="component" value="Linkage Group LG16"/>
</dbReference>
<proteinExistence type="predicted"/>
<evidence type="ECO:0000313" key="1">
    <source>
        <dbReference type="EMBL" id="KAI3774247.1"/>
    </source>
</evidence>
<organism evidence="1 2">
    <name type="scientific">Smallanthus sonchifolius</name>
    <dbReference type="NCBI Taxonomy" id="185202"/>
    <lineage>
        <taxon>Eukaryota</taxon>
        <taxon>Viridiplantae</taxon>
        <taxon>Streptophyta</taxon>
        <taxon>Embryophyta</taxon>
        <taxon>Tracheophyta</taxon>
        <taxon>Spermatophyta</taxon>
        <taxon>Magnoliopsida</taxon>
        <taxon>eudicotyledons</taxon>
        <taxon>Gunneridae</taxon>
        <taxon>Pentapetalae</taxon>
        <taxon>asterids</taxon>
        <taxon>campanulids</taxon>
        <taxon>Asterales</taxon>
        <taxon>Asteraceae</taxon>
        <taxon>Asteroideae</taxon>
        <taxon>Heliantheae alliance</taxon>
        <taxon>Millerieae</taxon>
        <taxon>Smallanthus</taxon>
    </lineage>
</organism>
<reference evidence="2" key="1">
    <citation type="journal article" date="2022" name="Mol. Ecol. Resour.">
        <title>The genomes of chicory, endive, great burdock and yacon provide insights into Asteraceae palaeo-polyploidization history and plant inulin production.</title>
        <authorList>
            <person name="Fan W."/>
            <person name="Wang S."/>
            <person name="Wang H."/>
            <person name="Wang A."/>
            <person name="Jiang F."/>
            <person name="Liu H."/>
            <person name="Zhao H."/>
            <person name="Xu D."/>
            <person name="Zhang Y."/>
        </authorList>
    </citation>
    <scope>NUCLEOTIDE SEQUENCE [LARGE SCALE GENOMIC DNA]</scope>
    <source>
        <strain evidence="2">cv. Yunnan</strain>
    </source>
</reference>
<sequence>MGDVLLLDEDKEETMVIDEVVMESEGKDKPCGDQEQNSDSKISKPSGFGGLKFSNVEKVGDPREMGGGGGKRAHEEVLEDNMVGLRRAPNGASAEIVVDRNQTHESFSS</sequence>
<accession>A0ACB9FSZ4</accession>